<proteinExistence type="predicted"/>
<keyword evidence="2" id="KW-1185">Reference proteome</keyword>
<evidence type="ECO:0000313" key="2">
    <source>
        <dbReference type="Proteomes" id="UP001373714"/>
    </source>
</evidence>
<organism evidence="1 2">
    <name type="scientific">Orbilia blumenaviensis</name>
    <dbReference type="NCBI Taxonomy" id="1796055"/>
    <lineage>
        <taxon>Eukaryota</taxon>
        <taxon>Fungi</taxon>
        <taxon>Dikarya</taxon>
        <taxon>Ascomycota</taxon>
        <taxon>Pezizomycotina</taxon>
        <taxon>Orbiliomycetes</taxon>
        <taxon>Orbiliales</taxon>
        <taxon>Orbiliaceae</taxon>
        <taxon>Orbilia</taxon>
    </lineage>
</organism>
<dbReference type="AlphaFoldDB" id="A0AAV9VE02"/>
<name>A0AAV9VE02_9PEZI</name>
<evidence type="ECO:0000313" key="1">
    <source>
        <dbReference type="EMBL" id="KAK6360211.1"/>
    </source>
</evidence>
<protein>
    <submittedName>
        <fullName evidence="1">Uncharacterized protein</fullName>
    </submittedName>
</protein>
<comment type="caution">
    <text evidence="1">The sequence shown here is derived from an EMBL/GenBank/DDBJ whole genome shotgun (WGS) entry which is preliminary data.</text>
</comment>
<dbReference type="EMBL" id="JAVHNS010000003">
    <property type="protein sequence ID" value="KAK6360211.1"/>
    <property type="molecule type" value="Genomic_DNA"/>
</dbReference>
<reference evidence="1 2" key="1">
    <citation type="submission" date="2019-10" db="EMBL/GenBank/DDBJ databases">
        <authorList>
            <person name="Palmer J.M."/>
        </authorList>
    </citation>
    <scope>NUCLEOTIDE SEQUENCE [LARGE SCALE GENOMIC DNA]</scope>
    <source>
        <strain evidence="1 2">TWF730</strain>
    </source>
</reference>
<accession>A0AAV9VE02</accession>
<gene>
    <name evidence="1" type="ORF">TWF730_006361</name>
</gene>
<dbReference type="Proteomes" id="UP001373714">
    <property type="component" value="Unassembled WGS sequence"/>
</dbReference>
<sequence>MAPKPFMGINVNQPLLGKVAYYIPPKSINISIFSSDLMDTCARDDLIEEGTYVTYTHQRQPTP</sequence>